<feature type="compositionally biased region" description="Low complexity" evidence="6">
    <location>
        <begin position="449"/>
        <end position="460"/>
    </location>
</feature>
<proteinExistence type="predicted"/>
<dbReference type="InterPro" id="IPR002293">
    <property type="entry name" value="AA/rel_permease1"/>
</dbReference>
<feature type="transmembrane region" description="Helical" evidence="7">
    <location>
        <begin position="272"/>
        <end position="298"/>
    </location>
</feature>
<gene>
    <name evidence="9" type="ORF">M5D96_010401</name>
</gene>
<organism evidence="9 10">
    <name type="scientific">Drosophila gunungcola</name>
    <name type="common">fruit fly</name>
    <dbReference type="NCBI Taxonomy" id="103775"/>
    <lineage>
        <taxon>Eukaryota</taxon>
        <taxon>Metazoa</taxon>
        <taxon>Ecdysozoa</taxon>
        <taxon>Arthropoda</taxon>
        <taxon>Hexapoda</taxon>
        <taxon>Insecta</taxon>
        <taxon>Pterygota</taxon>
        <taxon>Neoptera</taxon>
        <taxon>Endopterygota</taxon>
        <taxon>Diptera</taxon>
        <taxon>Brachycera</taxon>
        <taxon>Muscomorpha</taxon>
        <taxon>Ephydroidea</taxon>
        <taxon>Drosophilidae</taxon>
        <taxon>Drosophila</taxon>
        <taxon>Sophophora</taxon>
    </lineage>
</organism>
<evidence type="ECO:0000256" key="1">
    <source>
        <dbReference type="ARBA" id="ARBA00004141"/>
    </source>
</evidence>
<evidence type="ECO:0000256" key="6">
    <source>
        <dbReference type="SAM" id="MobiDB-lite"/>
    </source>
</evidence>
<evidence type="ECO:0000256" key="3">
    <source>
        <dbReference type="ARBA" id="ARBA00022692"/>
    </source>
</evidence>
<comment type="subcellular location">
    <subcellularLocation>
        <location evidence="1">Membrane</location>
        <topology evidence="1">Multi-pass membrane protein</topology>
    </subcellularLocation>
</comment>
<feature type="transmembrane region" description="Helical" evidence="7">
    <location>
        <begin position="490"/>
        <end position="513"/>
    </location>
</feature>
<evidence type="ECO:0000313" key="10">
    <source>
        <dbReference type="Proteomes" id="UP001059596"/>
    </source>
</evidence>
<dbReference type="Pfam" id="PF13906">
    <property type="entry name" value="AA_permease_C"/>
    <property type="match status" value="1"/>
</dbReference>
<evidence type="ECO:0000256" key="5">
    <source>
        <dbReference type="ARBA" id="ARBA00023136"/>
    </source>
</evidence>
<evidence type="ECO:0000256" key="7">
    <source>
        <dbReference type="SAM" id="Phobius"/>
    </source>
</evidence>
<dbReference type="AlphaFoldDB" id="A0A9P9YH18"/>
<feature type="transmembrane region" description="Helical" evidence="7">
    <location>
        <begin position="580"/>
        <end position="598"/>
    </location>
</feature>
<feature type="transmembrane region" description="Helical" evidence="7">
    <location>
        <begin position="519"/>
        <end position="543"/>
    </location>
</feature>
<keyword evidence="3 7" id="KW-0812">Transmembrane</keyword>
<evidence type="ECO:0000256" key="2">
    <source>
        <dbReference type="ARBA" id="ARBA00022448"/>
    </source>
</evidence>
<protein>
    <recommendedName>
        <fullName evidence="8">Cationic amino acid transporter C-terminal domain-containing protein</fullName>
    </recommendedName>
</protein>
<keyword evidence="10" id="KW-1185">Reference proteome</keyword>
<evidence type="ECO:0000313" key="9">
    <source>
        <dbReference type="EMBL" id="KAI8036600.1"/>
    </source>
</evidence>
<comment type="caution">
    <text evidence="9">The sequence shown here is derived from an EMBL/GenBank/DDBJ whole genome shotgun (WGS) entry which is preliminary data.</text>
</comment>
<feature type="region of interest" description="Disordered" evidence="6">
    <location>
        <begin position="430"/>
        <end position="460"/>
    </location>
</feature>
<dbReference type="GO" id="GO:0005886">
    <property type="term" value="C:plasma membrane"/>
    <property type="evidence" value="ECO:0007669"/>
    <property type="project" value="TreeGrafter"/>
</dbReference>
<feature type="transmembrane region" description="Helical" evidence="7">
    <location>
        <begin position="104"/>
        <end position="125"/>
    </location>
</feature>
<dbReference type="Gene3D" id="1.20.1740.10">
    <property type="entry name" value="Amino acid/polyamine transporter I"/>
    <property type="match status" value="2"/>
</dbReference>
<keyword evidence="2" id="KW-0813">Transport</keyword>
<dbReference type="EMBL" id="JAMKOV010000015">
    <property type="protein sequence ID" value="KAI8036600.1"/>
    <property type="molecule type" value="Genomic_DNA"/>
</dbReference>
<dbReference type="PANTHER" id="PTHR43243">
    <property type="entry name" value="INNER MEMBRANE TRANSPORTER YGJI-RELATED"/>
    <property type="match status" value="1"/>
</dbReference>
<feature type="transmembrane region" description="Helical" evidence="7">
    <location>
        <begin position="370"/>
        <end position="389"/>
    </location>
</feature>
<feature type="transmembrane region" description="Helical" evidence="7">
    <location>
        <begin position="73"/>
        <end position="92"/>
    </location>
</feature>
<dbReference type="GO" id="GO:0015171">
    <property type="term" value="F:amino acid transmembrane transporter activity"/>
    <property type="evidence" value="ECO:0007669"/>
    <property type="project" value="TreeGrafter"/>
</dbReference>
<feature type="transmembrane region" description="Helical" evidence="7">
    <location>
        <begin position="173"/>
        <end position="192"/>
    </location>
</feature>
<feature type="domain" description="Cationic amino acid transporter C-terminal" evidence="8">
    <location>
        <begin position="553"/>
        <end position="603"/>
    </location>
</feature>
<feature type="transmembrane region" description="Helical" evidence="7">
    <location>
        <begin position="199"/>
        <end position="219"/>
    </location>
</feature>
<dbReference type="InterPro" id="IPR029485">
    <property type="entry name" value="CAT_C"/>
</dbReference>
<feature type="transmembrane region" description="Helical" evidence="7">
    <location>
        <begin position="231"/>
        <end position="251"/>
    </location>
</feature>
<sequence length="671" mass="72123">MPSSRRAILKHILSGICTKMNRTKSVPTDVMETPLNRCLNTFDIALLGIGHMVGAGIYVLTGTVAKEMAGPGIILSFILAGFISMMAALCYAEFGTRVPKAGSAYVYTYISMGEFWAFVIGWNILLEHMLGAASVARAWSGYVDSMLGGWIGNTTLELTGGIHEPGLAQYPDILAFLVCIVYAAALAGGVKATAMFNSLLTLVNIAVMVLVISVGFWYADSKNWSEAEGGFLPYGIGGVIAGAATCFYAFVGFDSIATSGEEAKNPSISIPVATVISLFVVTVGYILVSAALTLMIPISEINPAASLPEAFGQLNLSWAKYLISIGALCGMTTTLLGSLFALPRCMYAMASDGLLFSCFGKINPTTQVPLLNLVVSGVLSACLALVFDLAKLVEFMSIGTLLAYTIVSASVIILRYRPMERIHTTIRVPAVAGSPDDDDDDDDDEDVASQSSMDTSSPTSEMIEEVLAGRLKAQFRCLEPLLGRFEPGSVVSVAVMLFIFLSFAICVELKVSWTQLYTGTWWALLIYGFIIFAASTCVAVIAVHNQNTRGMIFKVPLVPFVPALGIFCNILLMVHLDAVTWVRFFVWVCIGMVVYFLYGIRNSKEGEICSSYSILMTTSEAGKVPWGSFKAASGGKKGGKHTIFERFTGRSKAEDKKSIVEESENETSGYS</sequence>
<dbReference type="Proteomes" id="UP001059596">
    <property type="component" value="Unassembled WGS sequence"/>
</dbReference>
<evidence type="ECO:0000259" key="8">
    <source>
        <dbReference type="Pfam" id="PF13906"/>
    </source>
</evidence>
<reference evidence="9" key="1">
    <citation type="journal article" date="2023" name="Genome Biol. Evol.">
        <title>Long-read-based Genome Assembly of Drosophila gunungcola Reveals Fewer Chemosensory Genes in Flower-breeding Species.</title>
        <authorList>
            <person name="Negi A."/>
            <person name="Liao B.Y."/>
            <person name="Yeh S.D."/>
        </authorList>
    </citation>
    <scope>NUCLEOTIDE SEQUENCE</scope>
    <source>
        <strain evidence="9">Sukarami</strain>
    </source>
</reference>
<feature type="compositionally biased region" description="Basic and acidic residues" evidence="6">
    <location>
        <begin position="642"/>
        <end position="660"/>
    </location>
</feature>
<dbReference type="Pfam" id="PF13520">
    <property type="entry name" value="AA_permease_2"/>
    <property type="match status" value="1"/>
</dbReference>
<keyword evidence="4 7" id="KW-1133">Transmembrane helix</keyword>
<feature type="compositionally biased region" description="Acidic residues" evidence="6">
    <location>
        <begin position="435"/>
        <end position="447"/>
    </location>
</feature>
<dbReference type="PANTHER" id="PTHR43243:SF4">
    <property type="entry name" value="CATIONIC AMINO ACID TRANSPORTER 4"/>
    <property type="match status" value="1"/>
</dbReference>
<dbReference type="OrthoDB" id="3900342at2759"/>
<accession>A0A9P9YH18</accession>
<feature type="transmembrane region" description="Helical" evidence="7">
    <location>
        <begin position="395"/>
        <end position="414"/>
    </location>
</feature>
<keyword evidence="5 7" id="KW-0472">Membrane</keyword>
<feature type="transmembrane region" description="Helical" evidence="7">
    <location>
        <begin position="318"/>
        <end position="342"/>
    </location>
</feature>
<evidence type="ECO:0000256" key="4">
    <source>
        <dbReference type="ARBA" id="ARBA00022989"/>
    </source>
</evidence>
<feature type="transmembrane region" description="Helical" evidence="7">
    <location>
        <begin position="41"/>
        <end position="61"/>
    </location>
</feature>
<dbReference type="FunFam" id="1.20.1740.10:FF:000010">
    <property type="entry name" value="probable cationic amino acid transporter"/>
    <property type="match status" value="1"/>
</dbReference>
<feature type="region of interest" description="Disordered" evidence="6">
    <location>
        <begin position="633"/>
        <end position="671"/>
    </location>
</feature>
<name>A0A9P9YH18_9MUSC</name>
<feature type="transmembrane region" description="Helical" evidence="7">
    <location>
        <begin position="555"/>
        <end position="574"/>
    </location>
</feature>